<dbReference type="GO" id="GO:0016787">
    <property type="term" value="F:hydrolase activity"/>
    <property type="evidence" value="ECO:0007669"/>
    <property type="project" value="UniProtKB-KW"/>
</dbReference>
<dbReference type="EMBL" id="CSWP01000012">
    <property type="protein sequence ID" value="CPV70522.1"/>
    <property type="molecule type" value="Genomic_DNA"/>
</dbReference>
<dbReference type="RefSeq" id="WP_052524963.1">
    <property type="nucleotide sequence ID" value="NZ_CP014951.1"/>
</dbReference>
<evidence type="ECO:0000256" key="2">
    <source>
        <dbReference type="SAM" id="Phobius"/>
    </source>
</evidence>
<feature type="compositionally biased region" description="Polar residues" evidence="1">
    <location>
        <begin position="1"/>
        <end position="11"/>
    </location>
</feature>
<keyword evidence="3" id="KW-0378">Hydrolase</keyword>
<evidence type="ECO:0000313" key="4">
    <source>
        <dbReference type="Proteomes" id="UP000045782"/>
    </source>
</evidence>
<accession>A0A0U0ZW69</accession>
<dbReference type="Proteomes" id="UP000045782">
    <property type="component" value="Unassembled WGS sequence"/>
</dbReference>
<reference evidence="3 4" key="1">
    <citation type="submission" date="2015-03" db="EMBL/GenBank/DDBJ databases">
        <authorList>
            <person name="Murphy D."/>
        </authorList>
    </citation>
    <scope>NUCLEOTIDE SEQUENCE [LARGE SCALE GENOMIC DNA]</scope>
    <source>
        <strain evidence="3 4">PAP088</strain>
    </source>
</reference>
<gene>
    <name evidence="3" type="ORF">ERS075579_04809</name>
</gene>
<keyword evidence="2" id="KW-0472">Membrane</keyword>
<organism evidence="3 4">
    <name type="scientific">Mycobacteroides abscessus</name>
    <dbReference type="NCBI Taxonomy" id="36809"/>
    <lineage>
        <taxon>Bacteria</taxon>
        <taxon>Bacillati</taxon>
        <taxon>Actinomycetota</taxon>
        <taxon>Actinomycetes</taxon>
        <taxon>Mycobacteriales</taxon>
        <taxon>Mycobacteriaceae</taxon>
        <taxon>Mycobacteroides</taxon>
    </lineage>
</organism>
<keyword evidence="2" id="KW-0812">Transmembrane</keyword>
<keyword evidence="2" id="KW-1133">Transmembrane helix</keyword>
<proteinExistence type="predicted"/>
<feature type="region of interest" description="Disordered" evidence="1">
    <location>
        <begin position="1"/>
        <end position="23"/>
    </location>
</feature>
<dbReference type="AlphaFoldDB" id="A0A0U0ZW69"/>
<evidence type="ECO:0000313" key="3">
    <source>
        <dbReference type="EMBL" id="CPV70522.1"/>
    </source>
</evidence>
<sequence>MSTSPSEQPINEQAGADPTEPVEAVVDGGTKQRRLWDSIPKKAIAALAIALAPLVSVLLVWMEHERAGIERQQPTPGQLEIPFATPATISNIVITPCVPRVSAELVSSLTARQVANGKTIIAEGLRTRTHRSGIVAALAVSMRQTEMRNLANTAVPASMALPHDEISRVRHELGIFGQTPSDGPVDMRMSPVRAARSFFADMRFPCDGTEWTPKDLADRMTPARDAQPIGVSVEHCPSSAFVVFTGEFYERYVDEVANAMAAGQYPDDNGDAMPPMASTRTGRRP</sequence>
<name>A0A0U0ZW69_9MYCO</name>
<protein>
    <submittedName>
        <fullName evidence="3">Cell wall-associated hydrolase, invasion-associated protein</fullName>
    </submittedName>
</protein>
<feature type="region of interest" description="Disordered" evidence="1">
    <location>
        <begin position="263"/>
        <end position="285"/>
    </location>
</feature>
<feature type="transmembrane region" description="Helical" evidence="2">
    <location>
        <begin position="43"/>
        <end position="62"/>
    </location>
</feature>
<evidence type="ECO:0000256" key="1">
    <source>
        <dbReference type="SAM" id="MobiDB-lite"/>
    </source>
</evidence>